<accession>A0A5B8FWG0</accession>
<dbReference type="AlphaFoldDB" id="A0A5B8FWG0"/>
<feature type="chain" id="PRO_5022945744" description="S9 family peptidase" evidence="1">
    <location>
        <begin position="21"/>
        <end position="115"/>
    </location>
</feature>
<proteinExistence type="predicted"/>
<feature type="signal peptide" evidence="1">
    <location>
        <begin position="1"/>
        <end position="20"/>
    </location>
</feature>
<organism evidence="2 3">
    <name type="scientific">Paroceanicella profunda</name>
    <dbReference type="NCBI Taxonomy" id="2579971"/>
    <lineage>
        <taxon>Bacteria</taxon>
        <taxon>Pseudomonadati</taxon>
        <taxon>Pseudomonadota</taxon>
        <taxon>Alphaproteobacteria</taxon>
        <taxon>Rhodobacterales</taxon>
        <taxon>Paracoccaceae</taxon>
        <taxon>Paroceanicella</taxon>
    </lineage>
</organism>
<dbReference type="EMBL" id="CP040818">
    <property type="protein sequence ID" value="QDL91540.1"/>
    <property type="molecule type" value="Genomic_DNA"/>
</dbReference>
<gene>
    <name evidence="2" type="ORF">FDP22_06940</name>
</gene>
<dbReference type="OrthoDB" id="7859688at2"/>
<dbReference type="KEGG" id="ppru:FDP22_06940"/>
<protein>
    <recommendedName>
        <fullName evidence="4">S9 family peptidase</fullName>
    </recommendedName>
</protein>
<evidence type="ECO:0000256" key="1">
    <source>
        <dbReference type="SAM" id="SignalP"/>
    </source>
</evidence>
<evidence type="ECO:0008006" key="4">
    <source>
        <dbReference type="Google" id="ProtNLM"/>
    </source>
</evidence>
<dbReference type="RefSeq" id="WP_138572417.1">
    <property type="nucleotide sequence ID" value="NZ_CP040818.1"/>
</dbReference>
<dbReference type="Proteomes" id="UP000305888">
    <property type="component" value="Chromosome"/>
</dbReference>
<keyword evidence="1" id="KW-0732">Signal</keyword>
<sequence length="115" mass="11939">MKTMILAALLGATASVAAQADTLTLATPMSGGTLHAGAVDMSVYWLPAADDTLEVVAYYTERGDDAAPRLLQMRLGADDRVVFGLPGQPGTAYSFQRNDGALHVTSAPVQSGLTN</sequence>
<reference evidence="2 3" key="1">
    <citation type="submission" date="2019-06" db="EMBL/GenBank/DDBJ databases">
        <title>Genome sequence of Rhodobacteraceae bacterium D4M1.</title>
        <authorList>
            <person name="Cao J."/>
        </authorList>
    </citation>
    <scope>NUCLEOTIDE SEQUENCE [LARGE SCALE GENOMIC DNA]</scope>
    <source>
        <strain evidence="2 3">D4M1</strain>
    </source>
</reference>
<evidence type="ECO:0000313" key="3">
    <source>
        <dbReference type="Proteomes" id="UP000305888"/>
    </source>
</evidence>
<keyword evidence="3" id="KW-1185">Reference proteome</keyword>
<evidence type="ECO:0000313" key="2">
    <source>
        <dbReference type="EMBL" id="QDL91540.1"/>
    </source>
</evidence>
<name>A0A5B8FWG0_9RHOB</name>